<sequence>MASRSVSALLRRARPALRAARIAPSAAKYLHIPPAPLRIQRTLPPLPARRVQSTYHVATLTPDEYHRLSDTAMDNMLESLEEAIDAGVGGSAEEGWEVSYSSGVLTLSCGPHGTYVINKQPPNQQIWLSSPLSGPKRYDYSAPTASSPSSAAGDAGEEGGVWVYHRDGSTLKGLLEGELKEFAGEEVDVWVEQRGEGR</sequence>
<keyword evidence="15" id="KW-1185">Reference proteome</keyword>
<dbReference type="Gene3D" id="3.30.920.10">
    <property type="entry name" value="Frataxin/CyaY"/>
    <property type="match status" value="1"/>
</dbReference>
<evidence type="ECO:0000256" key="5">
    <source>
        <dbReference type="ARBA" id="ARBA00022448"/>
    </source>
</evidence>
<keyword evidence="7" id="KW-0809">Transit peptide</keyword>
<dbReference type="InterPro" id="IPR036524">
    <property type="entry name" value="Frataxin/CyaY_sf"/>
</dbReference>
<evidence type="ECO:0000256" key="4">
    <source>
        <dbReference type="ARBA" id="ARBA00022434"/>
    </source>
</evidence>
<dbReference type="PANTHER" id="PTHR16821:SF2">
    <property type="entry name" value="FRATAXIN, MITOCHONDRIAL"/>
    <property type="match status" value="1"/>
</dbReference>
<feature type="compositionally biased region" description="Low complexity" evidence="13">
    <location>
        <begin position="140"/>
        <end position="154"/>
    </location>
</feature>
<dbReference type="PROSITE" id="PS01344">
    <property type="entry name" value="FRATAXIN_1"/>
    <property type="match status" value="1"/>
</dbReference>
<dbReference type="Pfam" id="PF01491">
    <property type="entry name" value="Frataxin_Cyay"/>
    <property type="match status" value="1"/>
</dbReference>
<dbReference type="GO" id="GO:0005739">
    <property type="term" value="C:mitochondrion"/>
    <property type="evidence" value="ECO:0007669"/>
    <property type="project" value="UniProtKB-SubCell"/>
</dbReference>
<evidence type="ECO:0000256" key="2">
    <source>
        <dbReference type="ARBA" id="ARBA00008183"/>
    </source>
</evidence>
<comment type="subcellular location">
    <subcellularLocation>
        <location evidence="1">Mitochondrion</location>
    </subcellularLocation>
</comment>
<dbReference type="EC" id="1.16.3.1" evidence="3"/>
<accession>A0A167QHC7</accession>
<feature type="region of interest" description="Disordered" evidence="13">
    <location>
        <begin position="137"/>
        <end position="157"/>
    </location>
</feature>
<keyword evidence="4" id="KW-0409">Iron storage</keyword>
<keyword evidence="10" id="KW-0406">Ion transport</keyword>
<dbReference type="SMART" id="SM01219">
    <property type="entry name" value="Frataxin_Cyay"/>
    <property type="match status" value="1"/>
</dbReference>
<evidence type="ECO:0000313" key="15">
    <source>
        <dbReference type="Proteomes" id="UP000076738"/>
    </source>
</evidence>
<dbReference type="InterPro" id="IPR017789">
    <property type="entry name" value="Frataxin"/>
</dbReference>
<comment type="catalytic activity">
    <reaction evidence="12">
        <text>4 Fe(2+) + O2 + 4 H(+) = 4 Fe(3+) + 2 H2O</text>
        <dbReference type="Rhea" id="RHEA:11148"/>
        <dbReference type="ChEBI" id="CHEBI:15377"/>
        <dbReference type="ChEBI" id="CHEBI:15378"/>
        <dbReference type="ChEBI" id="CHEBI:15379"/>
        <dbReference type="ChEBI" id="CHEBI:29033"/>
        <dbReference type="ChEBI" id="CHEBI:29034"/>
        <dbReference type="EC" id="1.16.3.1"/>
    </reaction>
</comment>
<dbReference type="InterPro" id="IPR002908">
    <property type="entry name" value="Frataxin/CyaY"/>
</dbReference>
<dbReference type="OrthoDB" id="1897642at2759"/>
<dbReference type="EMBL" id="KV417271">
    <property type="protein sequence ID" value="KZO99761.1"/>
    <property type="molecule type" value="Genomic_DNA"/>
</dbReference>
<dbReference type="PRINTS" id="PR00904">
    <property type="entry name" value="FRATAXIN"/>
</dbReference>
<keyword evidence="6" id="KW-0410">Iron transport</keyword>
<gene>
    <name evidence="14" type="ORF">CALVIDRAFT_534182</name>
</gene>
<protein>
    <recommendedName>
        <fullName evidence="3">ferroxidase</fullName>
        <ecNumber evidence="3">1.16.3.1</ecNumber>
    </recommendedName>
</protein>
<dbReference type="PROSITE" id="PS50810">
    <property type="entry name" value="FRATAXIN_2"/>
    <property type="match status" value="1"/>
</dbReference>
<evidence type="ECO:0000313" key="14">
    <source>
        <dbReference type="EMBL" id="KZO99761.1"/>
    </source>
</evidence>
<dbReference type="GO" id="GO:0006879">
    <property type="term" value="P:intracellular iron ion homeostasis"/>
    <property type="evidence" value="ECO:0007669"/>
    <property type="project" value="UniProtKB-KW"/>
</dbReference>
<evidence type="ECO:0000256" key="3">
    <source>
        <dbReference type="ARBA" id="ARBA00013107"/>
    </source>
</evidence>
<dbReference type="AlphaFoldDB" id="A0A167QHC7"/>
<evidence type="ECO:0000256" key="7">
    <source>
        <dbReference type="ARBA" id="ARBA00022946"/>
    </source>
</evidence>
<dbReference type="GO" id="GO:0051537">
    <property type="term" value="F:2 iron, 2 sulfur cluster binding"/>
    <property type="evidence" value="ECO:0007669"/>
    <property type="project" value="TreeGrafter"/>
</dbReference>
<evidence type="ECO:0000256" key="8">
    <source>
        <dbReference type="ARBA" id="ARBA00023002"/>
    </source>
</evidence>
<dbReference type="InterPro" id="IPR020895">
    <property type="entry name" value="Frataxin_CS"/>
</dbReference>
<evidence type="ECO:0000256" key="13">
    <source>
        <dbReference type="SAM" id="MobiDB-lite"/>
    </source>
</evidence>
<dbReference type="GO" id="GO:0006826">
    <property type="term" value="P:iron ion transport"/>
    <property type="evidence" value="ECO:0007669"/>
    <property type="project" value="UniProtKB-KW"/>
</dbReference>
<proteinExistence type="inferred from homology"/>
<keyword evidence="11" id="KW-0496">Mitochondrion</keyword>
<dbReference type="NCBIfam" id="TIGR03422">
    <property type="entry name" value="mito_frataxin"/>
    <property type="match status" value="1"/>
</dbReference>
<dbReference type="GO" id="GO:0016226">
    <property type="term" value="P:iron-sulfur cluster assembly"/>
    <property type="evidence" value="ECO:0007669"/>
    <property type="project" value="InterPro"/>
</dbReference>
<dbReference type="GO" id="GO:0004322">
    <property type="term" value="F:ferroxidase activity"/>
    <property type="evidence" value="ECO:0007669"/>
    <property type="project" value="UniProtKB-EC"/>
</dbReference>
<dbReference type="STRING" id="1330018.A0A167QHC7"/>
<keyword evidence="9" id="KW-0408">Iron</keyword>
<name>A0A167QHC7_CALVF</name>
<evidence type="ECO:0000256" key="1">
    <source>
        <dbReference type="ARBA" id="ARBA00004173"/>
    </source>
</evidence>
<comment type="similarity">
    <text evidence="2">Belongs to the frataxin family.</text>
</comment>
<evidence type="ECO:0000256" key="9">
    <source>
        <dbReference type="ARBA" id="ARBA00023004"/>
    </source>
</evidence>
<evidence type="ECO:0000256" key="10">
    <source>
        <dbReference type="ARBA" id="ARBA00023065"/>
    </source>
</evidence>
<dbReference type="NCBIfam" id="TIGR03421">
    <property type="entry name" value="FeS_CyaY"/>
    <property type="match status" value="1"/>
</dbReference>
<keyword evidence="8" id="KW-0560">Oxidoreductase</keyword>
<evidence type="ECO:0000256" key="6">
    <source>
        <dbReference type="ARBA" id="ARBA00022496"/>
    </source>
</evidence>
<organism evidence="14 15">
    <name type="scientific">Calocera viscosa (strain TUFC12733)</name>
    <dbReference type="NCBI Taxonomy" id="1330018"/>
    <lineage>
        <taxon>Eukaryota</taxon>
        <taxon>Fungi</taxon>
        <taxon>Dikarya</taxon>
        <taxon>Basidiomycota</taxon>
        <taxon>Agaricomycotina</taxon>
        <taxon>Dacrymycetes</taxon>
        <taxon>Dacrymycetales</taxon>
        <taxon>Dacrymycetaceae</taxon>
        <taxon>Calocera</taxon>
    </lineage>
</organism>
<reference evidence="14 15" key="1">
    <citation type="journal article" date="2016" name="Mol. Biol. Evol.">
        <title>Comparative Genomics of Early-Diverging Mushroom-Forming Fungi Provides Insights into the Origins of Lignocellulose Decay Capabilities.</title>
        <authorList>
            <person name="Nagy L.G."/>
            <person name="Riley R."/>
            <person name="Tritt A."/>
            <person name="Adam C."/>
            <person name="Daum C."/>
            <person name="Floudas D."/>
            <person name="Sun H."/>
            <person name="Yadav J.S."/>
            <person name="Pangilinan J."/>
            <person name="Larsson K.H."/>
            <person name="Matsuura K."/>
            <person name="Barry K."/>
            <person name="Labutti K."/>
            <person name="Kuo R."/>
            <person name="Ohm R.A."/>
            <person name="Bhattacharya S.S."/>
            <person name="Shirouzu T."/>
            <person name="Yoshinaga Y."/>
            <person name="Martin F.M."/>
            <person name="Grigoriev I.V."/>
            <person name="Hibbett D.S."/>
        </authorList>
    </citation>
    <scope>NUCLEOTIDE SEQUENCE [LARGE SCALE GENOMIC DNA]</scope>
    <source>
        <strain evidence="14 15">TUFC12733</strain>
    </source>
</reference>
<dbReference type="GO" id="GO:0008198">
    <property type="term" value="F:ferrous iron binding"/>
    <property type="evidence" value="ECO:0007669"/>
    <property type="project" value="TreeGrafter"/>
</dbReference>
<dbReference type="GO" id="GO:0034986">
    <property type="term" value="F:iron chaperone activity"/>
    <property type="evidence" value="ECO:0007669"/>
    <property type="project" value="TreeGrafter"/>
</dbReference>
<evidence type="ECO:0000256" key="12">
    <source>
        <dbReference type="ARBA" id="ARBA00047990"/>
    </source>
</evidence>
<dbReference type="Proteomes" id="UP000076738">
    <property type="component" value="Unassembled WGS sequence"/>
</dbReference>
<dbReference type="GO" id="GO:0008199">
    <property type="term" value="F:ferric iron binding"/>
    <property type="evidence" value="ECO:0007669"/>
    <property type="project" value="InterPro"/>
</dbReference>
<evidence type="ECO:0000256" key="11">
    <source>
        <dbReference type="ARBA" id="ARBA00023128"/>
    </source>
</evidence>
<dbReference type="PANTHER" id="PTHR16821">
    <property type="entry name" value="FRATAXIN"/>
    <property type="match status" value="1"/>
</dbReference>
<dbReference type="SUPFAM" id="SSF55387">
    <property type="entry name" value="Frataxin/Nqo15-like"/>
    <property type="match status" value="1"/>
</dbReference>
<keyword evidence="5" id="KW-0813">Transport</keyword>